<dbReference type="RefSeq" id="XP_003674359.1">
    <property type="nucleotide sequence ID" value="XM_003674311.1"/>
</dbReference>
<organism evidence="3 4">
    <name type="scientific">Naumovozyma castellii</name>
    <name type="common">Yeast</name>
    <name type="synonym">Saccharomyces castellii</name>
    <dbReference type="NCBI Taxonomy" id="27288"/>
    <lineage>
        <taxon>Eukaryota</taxon>
        <taxon>Fungi</taxon>
        <taxon>Dikarya</taxon>
        <taxon>Ascomycota</taxon>
        <taxon>Saccharomycotina</taxon>
        <taxon>Saccharomycetes</taxon>
        <taxon>Saccharomycetales</taxon>
        <taxon>Saccharomycetaceae</taxon>
        <taxon>Naumovozyma</taxon>
    </lineage>
</organism>
<feature type="compositionally biased region" description="Basic and acidic residues" evidence="2">
    <location>
        <begin position="138"/>
        <end position="164"/>
    </location>
</feature>
<name>G0V930_NAUCA</name>
<dbReference type="HOGENOM" id="CLU_553300_0_0_1"/>
<gene>
    <name evidence="3" type="primary">NCAS0A14220</name>
    <name evidence="3" type="ordered locus">NCAS_0A14220</name>
</gene>
<feature type="compositionally biased region" description="Basic and acidic residues" evidence="2">
    <location>
        <begin position="415"/>
        <end position="425"/>
    </location>
</feature>
<feature type="coiled-coil region" evidence="1">
    <location>
        <begin position="287"/>
        <end position="337"/>
    </location>
</feature>
<feature type="compositionally biased region" description="Basic and acidic residues" evidence="2">
    <location>
        <begin position="229"/>
        <end position="257"/>
    </location>
</feature>
<dbReference type="GeneID" id="96901456"/>
<dbReference type="InParanoid" id="G0V930"/>
<reference evidence="3 4" key="1">
    <citation type="journal article" date="2011" name="Proc. Natl. Acad. Sci. U.S.A.">
        <title>Evolutionary erosion of yeast sex chromosomes by mating-type switching accidents.</title>
        <authorList>
            <person name="Gordon J.L."/>
            <person name="Armisen D."/>
            <person name="Proux-Wera E."/>
            <person name="Oheigeartaigh S.S."/>
            <person name="Byrne K.P."/>
            <person name="Wolfe K.H."/>
        </authorList>
    </citation>
    <scope>NUCLEOTIDE SEQUENCE [LARGE SCALE GENOMIC DNA]</scope>
    <source>
        <strain evidence="4">ATCC 76901 / BCRC 22586 / CBS 4309 / NBRC 1992 / NRRL Y-12630</strain>
    </source>
</reference>
<evidence type="ECO:0000256" key="1">
    <source>
        <dbReference type="SAM" id="Coils"/>
    </source>
</evidence>
<protein>
    <submittedName>
        <fullName evidence="3">Uncharacterized protein</fullName>
    </submittedName>
</protein>
<keyword evidence="1" id="KW-0175">Coiled coil</keyword>
<dbReference type="EMBL" id="HE576752">
    <property type="protein sequence ID" value="CCC67980.1"/>
    <property type="molecule type" value="Genomic_DNA"/>
</dbReference>
<feature type="region of interest" description="Disordered" evidence="2">
    <location>
        <begin position="404"/>
        <end position="425"/>
    </location>
</feature>
<feature type="coiled-coil region" evidence="1">
    <location>
        <begin position="171"/>
        <end position="198"/>
    </location>
</feature>
<feature type="region of interest" description="Disordered" evidence="2">
    <location>
        <begin position="229"/>
        <end position="258"/>
    </location>
</feature>
<sequence length="493" mass="57219">MTLSPAQLECILNKQFPIGLDSADSHNMLQFSQIKKCASTSLQKVNDVDQNSTQRPQATLTDSKLTEFTKMGREDKFPDKNPYPLTSFILNELYVRNLVERETQKKSKVVAVPTTQTITEKIDTHKVKNEPSSPQVIAKKEANQLERESCKSHDKTSGREKDNDNIAALIVKNTRNKKKQFLSKRKQSERKREKLKEKSSFFTSLASLFNWVFDDTDLDIDEPTKLPVEETPFKDEKKISKHRDEEVKSEKKNKRDSFISTSSTKVAGIDIDPRDVLEDTRSPLERVQQLEEELKKIKLQNVELIKLLEFNSNLNINEIIFEKIEELEISKREEKERTEKRLESIQAVLRNMEMFLSNLNLPNFNHYPTEYKNKNKHSNKNGKRIHRISDADLQLLAELDPTWEGQHHLSPCKNPNEEKLPKKEKEKENQALELIQHQNGNINGLENKIRLMQYDDGNNNILVNIHPDFNENQPRKDRTVSKTGLNLNVQVVI</sequence>
<dbReference type="Proteomes" id="UP000001640">
    <property type="component" value="Chromosome 1"/>
</dbReference>
<evidence type="ECO:0000313" key="4">
    <source>
        <dbReference type="Proteomes" id="UP000001640"/>
    </source>
</evidence>
<accession>G0V930</accession>
<dbReference type="KEGG" id="ncs:NCAS_0A14220"/>
<reference key="2">
    <citation type="submission" date="2011-08" db="EMBL/GenBank/DDBJ databases">
        <title>Genome sequence of Naumovozyma castellii.</title>
        <authorList>
            <person name="Gordon J.L."/>
            <person name="Armisen D."/>
            <person name="Proux-Wera E."/>
            <person name="OhEigeartaigh S.S."/>
            <person name="Byrne K.P."/>
            <person name="Wolfe K.H."/>
        </authorList>
    </citation>
    <scope>NUCLEOTIDE SEQUENCE</scope>
    <source>
        <strain>Type strain:CBS 4309</strain>
    </source>
</reference>
<proteinExistence type="predicted"/>
<dbReference type="AlphaFoldDB" id="G0V930"/>
<keyword evidence="4" id="KW-1185">Reference proteome</keyword>
<evidence type="ECO:0000256" key="2">
    <source>
        <dbReference type="SAM" id="MobiDB-lite"/>
    </source>
</evidence>
<feature type="region of interest" description="Disordered" evidence="2">
    <location>
        <begin position="126"/>
        <end position="165"/>
    </location>
</feature>
<evidence type="ECO:0000313" key="3">
    <source>
        <dbReference type="EMBL" id="CCC67980.1"/>
    </source>
</evidence>